<evidence type="ECO:0000259" key="1">
    <source>
        <dbReference type="Pfam" id="PF16924"/>
    </source>
</evidence>
<sequence>MARTVAVVGGDRRQEILAEKLREDGWKVTACCLGEGSLPLEAAGECGIVILPCPVTRDGKTLHAPLWGREVALDDGFARRWRGKRVFAGGKAALERTSPFWSLAEVWDYGQEPGFLVGNGYLTAEAAAALAILEHPGRLGGSRVLVTGYGNVGKALCLVLRGLGARVDCCARRREAREELVSLGCGALGFGPLEEGYEVIFNTVPARVLTRETLGSQRPGTLLVELASAPGGIDREAAGELGLRVVDGPGLPGRFSPEAAAELTRQAVLELMEKGGALREERNDAR</sequence>
<organism evidence="2 3">
    <name type="scientific">Candidatus Acutalibacter pullistercoris</name>
    <dbReference type="NCBI Taxonomy" id="2838418"/>
    <lineage>
        <taxon>Bacteria</taxon>
        <taxon>Bacillati</taxon>
        <taxon>Bacillota</taxon>
        <taxon>Clostridia</taxon>
        <taxon>Eubacteriales</taxon>
        <taxon>Acutalibacteraceae</taxon>
        <taxon>Acutalibacter</taxon>
    </lineage>
</organism>
<comment type="caution">
    <text evidence="2">The sequence shown here is derived from an EMBL/GenBank/DDBJ whole genome shotgun (WGS) entry which is preliminary data.</text>
</comment>
<evidence type="ECO:0000313" key="3">
    <source>
        <dbReference type="Proteomes" id="UP000823915"/>
    </source>
</evidence>
<reference evidence="2" key="1">
    <citation type="journal article" date="2021" name="PeerJ">
        <title>Extensive microbial diversity within the chicken gut microbiome revealed by metagenomics and culture.</title>
        <authorList>
            <person name="Gilroy R."/>
            <person name="Ravi A."/>
            <person name="Getino M."/>
            <person name="Pursley I."/>
            <person name="Horton D.L."/>
            <person name="Alikhan N.F."/>
            <person name="Baker D."/>
            <person name="Gharbi K."/>
            <person name="Hall N."/>
            <person name="Watson M."/>
            <person name="Adriaenssens E.M."/>
            <person name="Foster-Nyarko E."/>
            <person name="Jarju S."/>
            <person name="Secka A."/>
            <person name="Antonio M."/>
            <person name="Oren A."/>
            <person name="Chaudhuri R.R."/>
            <person name="La Ragione R."/>
            <person name="Hildebrand F."/>
            <person name="Pallen M.J."/>
        </authorList>
    </citation>
    <scope>NUCLEOTIDE SEQUENCE</scope>
    <source>
        <strain evidence="2">1282</strain>
    </source>
</reference>
<dbReference type="InterPro" id="IPR020082">
    <property type="entry name" value="S-Ado-L-homoCys_hydrolase_CS"/>
</dbReference>
<dbReference type="Proteomes" id="UP000823915">
    <property type="component" value="Unassembled WGS sequence"/>
</dbReference>
<evidence type="ECO:0000313" key="2">
    <source>
        <dbReference type="EMBL" id="HIY27100.1"/>
    </source>
</evidence>
<dbReference type="EMBL" id="DXDU01000128">
    <property type="protein sequence ID" value="HIY27100.1"/>
    <property type="molecule type" value="Genomic_DNA"/>
</dbReference>
<dbReference type="Pfam" id="PF16924">
    <property type="entry name" value="DpaA_N"/>
    <property type="match status" value="1"/>
</dbReference>
<protein>
    <submittedName>
        <fullName evidence="2">Dipicolinate synthase</fullName>
    </submittedName>
</protein>
<name>A0A9D2C1U1_9FIRM</name>
<dbReference type="Gene3D" id="3.40.50.720">
    <property type="entry name" value="NAD(P)-binding Rossmann-like Domain"/>
    <property type="match status" value="2"/>
</dbReference>
<gene>
    <name evidence="2" type="ORF">H9838_08030</name>
</gene>
<reference evidence="2" key="2">
    <citation type="submission" date="2021-04" db="EMBL/GenBank/DDBJ databases">
        <authorList>
            <person name="Gilroy R."/>
        </authorList>
    </citation>
    <scope>NUCLEOTIDE SEQUENCE</scope>
    <source>
        <strain evidence="2">1282</strain>
    </source>
</reference>
<dbReference type="SUPFAM" id="SSF51735">
    <property type="entry name" value="NAD(P)-binding Rossmann-fold domains"/>
    <property type="match status" value="1"/>
</dbReference>
<dbReference type="InterPro" id="IPR036291">
    <property type="entry name" value="NAD(P)-bd_dom_sf"/>
</dbReference>
<accession>A0A9D2C1U1</accession>
<feature type="domain" description="Dipicolinate synthase subunit A N-terminal" evidence="1">
    <location>
        <begin position="5"/>
        <end position="92"/>
    </location>
</feature>
<dbReference type="AlphaFoldDB" id="A0A9D2C1U1"/>
<proteinExistence type="predicted"/>
<dbReference type="InterPro" id="IPR031629">
    <property type="entry name" value="DpaA_N"/>
</dbReference>
<dbReference type="PROSITE" id="PS00739">
    <property type="entry name" value="ADOHCYASE_2"/>
    <property type="match status" value="1"/>
</dbReference>